<keyword evidence="3" id="KW-1185">Reference proteome</keyword>
<dbReference type="InParanoid" id="A0A0V0R7F1"/>
<comment type="caution">
    <text evidence="2">The sequence shown here is derived from an EMBL/GenBank/DDBJ whole genome shotgun (WGS) entry which is preliminary data.</text>
</comment>
<evidence type="ECO:0000313" key="3">
    <source>
        <dbReference type="Proteomes" id="UP000054937"/>
    </source>
</evidence>
<reference evidence="2 3" key="1">
    <citation type="journal article" date="2015" name="Sci. Rep.">
        <title>Genome of the facultative scuticociliatosis pathogen Pseudocohnilembus persalinus provides insight into its virulence through horizontal gene transfer.</title>
        <authorList>
            <person name="Xiong J."/>
            <person name="Wang G."/>
            <person name="Cheng J."/>
            <person name="Tian M."/>
            <person name="Pan X."/>
            <person name="Warren A."/>
            <person name="Jiang C."/>
            <person name="Yuan D."/>
            <person name="Miao W."/>
        </authorList>
    </citation>
    <scope>NUCLEOTIDE SEQUENCE [LARGE SCALE GENOMIC DNA]</scope>
    <source>
        <strain evidence="2">36N120E</strain>
    </source>
</reference>
<feature type="region of interest" description="Disordered" evidence="1">
    <location>
        <begin position="10"/>
        <end position="62"/>
    </location>
</feature>
<accession>A0A0V0R7F1</accession>
<dbReference type="EMBL" id="LDAU01000028">
    <property type="protein sequence ID" value="KRX10414.1"/>
    <property type="molecule type" value="Genomic_DNA"/>
</dbReference>
<proteinExistence type="predicted"/>
<dbReference type="Proteomes" id="UP000054937">
    <property type="component" value="Unassembled WGS sequence"/>
</dbReference>
<evidence type="ECO:0000256" key="1">
    <source>
        <dbReference type="SAM" id="MobiDB-lite"/>
    </source>
</evidence>
<evidence type="ECO:0000313" key="2">
    <source>
        <dbReference type="EMBL" id="KRX10414.1"/>
    </source>
</evidence>
<organism evidence="2 3">
    <name type="scientific">Pseudocohnilembus persalinus</name>
    <name type="common">Ciliate</name>
    <dbReference type="NCBI Taxonomy" id="266149"/>
    <lineage>
        <taxon>Eukaryota</taxon>
        <taxon>Sar</taxon>
        <taxon>Alveolata</taxon>
        <taxon>Ciliophora</taxon>
        <taxon>Intramacronucleata</taxon>
        <taxon>Oligohymenophorea</taxon>
        <taxon>Scuticociliatia</taxon>
        <taxon>Philasterida</taxon>
        <taxon>Pseudocohnilembidae</taxon>
        <taxon>Pseudocohnilembus</taxon>
    </lineage>
</organism>
<feature type="compositionally biased region" description="Polar residues" evidence="1">
    <location>
        <begin position="10"/>
        <end position="25"/>
    </location>
</feature>
<dbReference type="AlphaFoldDB" id="A0A0V0R7F1"/>
<gene>
    <name evidence="2" type="ORF">PPERSA_10513</name>
</gene>
<name>A0A0V0R7F1_PSEPJ</name>
<sequence length="420" mass="49297">MARQVLVIQTRNQKAAAQSLRSNKPSKVIKKNEKQNKSRKIQKKNVQVLKRSSPSPSPKKNMIKTRAQINKKPEPQQLNIVKRTKSIEEVMKQAKDFIKQTKPAQQVVFQSKDNLIAERLRNQIPDFARVTRNVRKQYKIYFLIIFQQLSQSNCYSDLLQNLHENLHDIIFNTIKKTVKKVTPVKPKQKPQAPVYNNNNNNNQFVGLFNQNNSVFNQANRSGFVDVIFCCDTIMTNMKAIKETVQNVCKQIKQNEQKLVDVKFGFVWYYDHKSKVSNKFIQRIKNLCSAEEILKFVDEQKCYEFGEYPQEMEQDFESTNNNQNDKNNLQSQMNKIAWRGQTDSIDTLRYVYYIGEAPPDRVSLPGMQRQDYAQGCPCINNQHYQQMYNKFNNVESNAFKRDVYYKCVVSGNPKIFYHKKQ</sequence>
<protein>
    <submittedName>
        <fullName evidence="2">Uncharacterized protein</fullName>
    </submittedName>
</protein>